<proteinExistence type="predicted"/>
<evidence type="ECO:0000313" key="1">
    <source>
        <dbReference type="EnsemblPlants" id="ONIVA06G09530.1"/>
    </source>
</evidence>
<evidence type="ECO:0000313" key="2">
    <source>
        <dbReference type="Proteomes" id="UP000006591"/>
    </source>
</evidence>
<dbReference type="EnsemblPlants" id="ONIVA06G09530.1">
    <property type="protein sequence ID" value="ONIVA06G09530.1"/>
    <property type="gene ID" value="ONIVA06G09530"/>
</dbReference>
<dbReference type="Gramene" id="ONIVA06G09530.1">
    <property type="protein sequence ID" value="ONIVA06G09530.1"/>
    <property type="gene ID" value="ONIVA06G09530"/>
</dbReference>
<accession>A0A0E0HN09</accession>
<dbReference type="AlphaFoldDB" id="A0A0E0HN09"/>
<keyword evidence="2" id="KW-1185">Reference proteome</keyword>
<protein>
    <submittedName>
        <fullName evidence="1">Uncharacterized protein</fullName>
    </submittedName>
</protein>
<name>A0A0E0HN09_ORYNI</name>
<sequence>MSSAPGPKITLATLACGPANLFPALRPTSPFLAHTGSVFPPPRPPSLSLLEHQSRRWNEQKPQQSQEPLRQIKIQTWQLVFLNLPAIHLHSPHIWRSLSRLQRFSPSALSCRHLRLQAQLVWRHRRAPLDLHASTVWWSLEVVDPKGKSYYSNEEDIRLVCVLYPS</sequence>
<dbReference type="OMA" id="RWNEQKP"/>
<reference evidence="1" key="2">
    <citation type="submission" date="2018-04" db="EMBL/GenBank/DDBJ databases">
        <title>OnivRS2 (Oryza nivara Reference Sequence Version 2).</title>
        <authorList>
            <person name="Zhang J."/>
            <person name="Kudrna D."/>
            <person name="Lee S."/>
            <person name="Talag J."/>
            <person name="Rajasekar S."/>
            <person name="Welchert J."/>
            <person name="Hsing Y.-I."/>
            <person name="Wing R.A."/>
        </authorList>
    </citation>
    <scope>NUCLEOTIDE SEQUENCE [LARGE SCALE GENOMIC DNA]</scope>
    <source>
        <strain evidence="1">SL10</strain>
    </source>
</reference>
<dbReference type="HOGENOM" id="CLU_1605337_0_0_1"/>
<dbReference type="Proteomes" id="UP000006591">
    <property type="component" value="Chromosome 6"/>
</dbReference>
<reference evidence="1" key="1">
    <citation type="submission" date="2015-04" db="UniProtKB">
        <authorList>
            <consortium name="EnsemblPlants"/>
        </authorList>
    </citation>
    <scope>IDENTIFICATION</scope>
    <source>
        <strain evidence="1">SL10</strain>
    </source>
</reference>
<organism evidence="1">
    <name type="scientific">Oryza nivara</name>
    <name type="common">Indian wild rice</name>
    <name type="synonym">Oryza sativa f. spontanea</name>
    <dbReference type="NCBI Taxonomy" id="4536"/>
    <lineage>
        <taxon>Eukaryota</taxon>
        <taxon>Viridiplantae</taxon>
        <taxon>Streptophyta</taxon>
        <taxon>Embryophyta</taxon>
        <taxon>Tracheophyta</taxon>
        <taxon>Spermatophyta</taxon>
        <taxon>Magnoliopsida</taxon>
        <taxon>Liliopsida</taxon>
        <taxon>Poales</taxon>
        <taxon>Poaceae</taxon>
        <taxon>BOP clade</taxon>
        <taxon>Oryzoideae</taxon>
        <taxon>Oryzeae</taxon>
        <taxon>Oryzinae</taxon>
        <taxon>Oryza</taxon>
    </lineage>
</organism>